<dbReference type="FunFam" id="1.25.10.10:FF:000041">
    <property type="entry name" value="Serine/threonine protein phosphatase 2A regulatory subunit"/>
    <property type="match status" value="1"/>
</dbReference>
<comment type="similarity">
    <text evidence="2">Belongs to the phosphatase 2A regulatory subunit B56 family.</text>
</comment>
<dbReference type="GO" id="GO:0000159">
    <property type="term" value="C:protein phosphatase type 2A complex"/>
    <property type="evidence" value="ECO:0007669"/>
    <property type="project" value="UniProtKB-UniRule"/>
</dbReference>
<dbReference type="AlphaFoldDB" id="I1Q9Q4"/>
<dbReference type="Proteomes" id="UP000007306">
    <property type="component" value="Chromosome 7"/>
</dbReference>
<dbReference type="Gene3D" id="1.25.10.10">
    <property type="entry name" value="Leucine-rich Repeat Variant"/>
    <property type="match status" value="1"/>
</dbReference>
<dbReference type="PANTHER" id="PTHR10257">
    <property type="entry name" value="SERINE/THREONINE PROTEIN PHOSPHATASE 2A PP2A REGULATORY SUBUNIT B"/>
    <property type="match status" value="1"/>
</dbReference>
<dbReference type="Gramene" id="ORGLA07G0084600.1">
    <property type="protein sequence ID" value="ORGLA07G0084600.1"/>
    <property type="gene ID" value="ORGLA07G0084600"/>
</dbReference>
<dbReference type="RefSeq" id="XP_052162309.1">
    <property type="nucleotide sequence ID" value="XM_052306349.1"/>
</dbReference>
<dbReference type="PIRSF" id="PIRSF028043">
    <property type="entry name" value="PP2A_B56"/>
    <property type="match status" value="1"/>
</dbReference>
<dbReference type="GO" id="GO:0005737">
    <property type="term" value="C:cytoplasm"/>
    <property type="evidence" value="ECO:0007669"/>
    <property type="project" value="UniProtKB-SubCell"/>
</dbReference>
<dbReference type="InterPro" id="IPR002554">
    <property type="entry name" value="PP2A_B56"/>
</dbReference>
<dbReference type="InterPro" id="IPR011989">
    <property type="entry name" value="ARM-like"/>
</dbReference>
<organism evidence="5 6">
    <name type="scientific">Oryza glaberrima</name>
    <name type="common">African rice</name>
    <dbReference type="NCBI Taxonomy" id="4538"/>
    <lineage>
        <taxon>Eukaryota</taxon>
        <taxon>Viridiplantae</taxon>
        <taxon>Streptophyta</taxon>
        <taxon>Embryophyta</taxon>
        <taxon>Tracheophyta</taxon>
        <taxon>Spermatophyta</taxon>
        <taxon>Magnoliopsida</taxon>
        <taxon>Liliopsida</taxon>
        <taxon>Poales</taxon>
        <taxon>Poaceae</taxon>
        <taxon>BOP clade</taxon>
        <taxon>Oryzoideae</taxon>
        <taxon>Oryzeae</taxon>
        <taxon>Oryzinae</taxon>
        <taxon>Oryza</taxon>
    </lineage>
</organism>
<accession>I1Q9Q4</accession>
<dbReference type="RefSeq" id="XP_052162308.1">
    <property type="nucleotide sequence ID" value="XM_052306348.1"/>
</dbReference>
<dbReference type="Pfam" id="PF01603">
    <property type="entry name" value="B56"/>
    <property type="match status" value="1"/>
</dbReference>
<reference evidence="5" key="1">
    <citation type="submission" date="2015-06" db="UniProtKB">
        <authorList>
            <consortium name="EnsemblPlants"/>
        </authorList>
    </citation>
    <scope>IDENTIFICATION</scope>
</reference>
<dbReference type="SUPFAM" id="SSF48371">
    <property type="entry name" value="ARM repeat"/>
    <property type="match status" value="1"/>
</dbReference>
<gene>
    <name evidence="5" type="primary">LOC127779544</name>
</gene>
<sequence>MMKQIFGRRKNAKSADKDFFSGTSPSVLDQVSGLGVADRATSNLGSQPPIISSTGLSYGSGNRVENPNTRTNGNLYSSSFQPLPSFKDVPNSEKQNLLIRKLKLCCIVFDFTDPTKNIQEKEMKSQTLLEIVDYVVSATVKFPEIVMLEITRMISANLFRTLISPPREKKVLQAFDLEEDEAVMDPAWSHLQIVYELLLKFIQSPETDAKLAKRYIDHSFILRLLDIFDSEDPREREYLKMTLHRIYGKFMVYRPFIRKAINNIFYQFIYETEKHNGIAELLEILGSIINGFALPLKEEHKLFLVRTLIPLHKPKCIALYHQQLSYSITQFVEKDCKLADTVIRGLIKYWPITNSTKEVMFLGELEEILDATQPAEFQKCMVPLFRQIACCLNSSHFQVAERALFLWNNDHIENLIRQNSKVILPIIFSALEKNVIEHWNQAVKSLSLNVQKLFSDRDPELYKECLRKYEENKAKEKEHKLKQESVWKRLEEVASAKATSGEAVLISPSLARTSSLV</sequence>
<dbReference type="InterPro" id="IPR016024">
    <property type="entry name" value="ARM-type_fold"/>
</dbReference>
<keyword evidence="3" id="KW-0963">Cytoplasm</keyword>
<name>I1Q9Q4_ORYGL</name>
<comment type="subcellular location">
    <subcellularLocation>
        <location evidence="1">Cytoplasm</location>
    </subcellularLocation>
</comment>
<reference evidence="5 6" key="2">
    <citation type="submission" date="2018-04" db="EMBL/GenBank/DDBJ databases">
        <title>OglaRS2 (Oryza glaberrima Reference Sequence Version 2).</title>
        <authorList>
            <person name="Zhang J."/>
            <person name="Kudrna D."/>
            <person name="Lee S."/>
            <person name="Talag J."/>
            <person name="Rajasekar S."/>
            <person name="Wing R.A."/>
        </authorList>
    </citation>
    <scope>NUCLEOTIDE SEQUENCE [LARGE SCALE GENOMIC DNA]</scope>
    <source>
        <strain evidence="5 6">cv. IRGC 96717</strain>
    </source>
</reference>
<evidence type="ECO:0000313" key="6">
    <source>
        <dbReference type="Proteomes" id="UP000007306"/>
    </source>
</evidence>
<dbReference type="GO" id="GO:0019888">
    <property type="term" value="F:protein phosphatase regulator activity"/>
    <property type="evidence" value="ECO:0007669"/>
    <property type="project" value="UniProtKB-UniRule"/>
</dbReference>
<dbReference type="RefSeq" id="XP_052162310.1">
    <property type="nucleotide sequence ID" value="XM_052306350.1"/>
</dbReference>
<proteinExistence type="inferred from homology"/>
<dbReference type="GeneID" id="127779544"/>
<dbReference type="KEGG" id="ogl:127779544"/>
<evidence type="ECO:0000256" key="3">
    <source>
        <dbReference type="ARBA" id="ARBA00022490"/>
    </source>
</evidence>
<dbReference type="GO" id="GO:0007165">
    <property type="term" value="P:signal transduction"/>
    <property type="evidence" value="ECO:0007669"/>
    <property type="project" value="InterPro"/>
</dbReference>
<evidence type="ECO:0000313" key="5">
    <source>
        <dbReference type="EnsemblPlants" id="ORGLA07G0084600.1"/>
    </source>
</evidence>
<dbReference type="PANTHER" id="PTHR10257:SF77">
    <property type="entry name" value="SERINE_THREONINE PROTEIN PHOSPHATASE 2A REGULATORY SUBUNIT"/>
    <property type="match status" value="1"/>
</dbReference>
<protein>
    <recommendedName>
        <fullName evidence="4">Serine/threonine protein phosphatase 2A regulatory subunit</fullName>
    </recommendedName>
</protein>
<dbReference type="OMA" id="IMPRRSC"/>
<evidence type="ECO:0000256" key="2">
    <source>
        <dbReference type="ARBA" id="ARBA00009745"/>
    </source>
</evidence>
<dbReference type="eggNOG" id="KOG2085">
    <property type="taxonomic scope" value="Eukaryota"/>
</dbReference>
<comment type="function">
    <text evidence="4">The B regulatory subunit might modulate substrate selectivity and catalytic activity, and also might direct the localization of the catalytic enzyme to a particular subcellular compartment.</text>
</comment>
<dbReference type="HOGENOM" id="CLU_012437_4_1_1"/>
<evidence type="ECO:0000256" key="1">
    <source>
        <dbReference type="ARBA" id="ARBA00004496"/>
    </source>
</evidence>
<keyword evidence="6" id="KW-1185">Reference proteome</keyword>
<dbReference type="EnsemblPlants" id="ORGLA07G0084600.1">
    <property type="protein sequence ID" value="ORGLA07G0084600.1"/>
    <property type="gene ID" value="ORGLA07G0084600"/>
</dbReference>
<dbReference type="STRING" id="4538.I1Q9Q4"/>
<dbReference type="RefSeq" id="XP_052162307.1">
    <property type="nucleotide sequence ID" value="XM_052306347.1"/>
</dbReference>
<evidence type="ECO:0000256" key="4">
    <source>
        <dbReference type="PIRNR" id="PIRNR028043"/>
    </source>
</evidence>